<evidence type="ECO:0000256" key="1">
    <source>
        <dbReference type="ARBA" id="ARBA00006652"/>
    </source>
</evidence>
<feature type="compositionally biased region" description="Low complexity" evidence="3">
    <location>
        <begin position="56"/>
        <end position="76"/>
    </location>
</feature>
<protein>
    <submittedName>
        <fullName evidence="4">Uncharacterized protein</fullName>
    </submittedName>
</protein>
<feature type="compositionally biased region" description="Polar residues" evidence="3">
    <location>
        <begin position="25"/>
        <end position="43"/>
    </location>
</feature>
<gene>
    <name evidence="4" type="ORF">RIMI_LOCUS8545489</name>
</gene>
<keyword evidence="2" id="KW-0175">Coiled coil</keyword>
<proteinExistence type="inferred from homology"/>
<comment type="caution">
    <text evidence="4">The sequence shown here is derived from an EMBL/GenBank/DDBJ whole genome shotgun (WGS) entry which is preliminary data.</text>
</comment>
<dbReference type="PANTHER" id="PTHR22406">
    <property type="entry name" value="NASCENT POLYPEPTIDE-ASSOCIATED COMPLEX SUBUNIT ALPHA, MUSCLE-SPECIFIC FORM"/>
    <property type="match status" value="1"/>
</dbReference>
<evidence type="ECO:0000313" key="5">
    <source>
        <dbReference type="Proteomes" id="UP001176940"/>
    </source>
</evidence>
<dbReference type="PANTHER" id="PTHR22406:SF4">
    <property type="entry name" value="SLAIN MOTIF-CONTAINING PROTEIN 2"/>
    <property type="match status" value="1"/>
</dbReference>
<keyword evidence="5" id="KW-1185">Reference proteome</keyword>
<reference evidence="4" key="1">
    <citation type="submission" date="2023-07" db="EMBL/GenBank/DDBJ databases">
        <authorList>
            <person name="Stuckert A."/>
        </authorList>
    </citation>
    <scope>NUCLEOTIDE SEQUENCE</scope>
</reference>
<feature type="region of interest" description="Disordered" evidence="3">
    <location>
        <begin position="147"/>
        <end position="236"/>
    </location>
</feature>
<feature type="compositionally biased region" description="Low complexity" evidence="3">
    <location>
        <begin position="214"/>
        <end position="225"/>
    </location>
</feature>
<dbReference type="InterPro" id="IPR026179">
    <property type="entry name" value="Slain"/>
</dbReference>
<feature type="compositionally biased region" description="Polar residues" evidence="3">
    <location>
        <begin position="83"/>
        <end position="92"/>
    </location>
</feature>
<dbReference type="Pfam" id="PF15301">
    <property type="entry name" value="SLAIN"/>
    <property type="match status" value="1"/>
</dbReference>
<accession>A0ABN9LGW2</accession>
<comment type="similarity">
    <text evidence="1">Belongs to the SLAIN motif-containing family.</text>
</comment>
<dbReference type="Proteomes" id="UP001176940">
    <property type="component" value="Unassembled WGS sequence"/>
</dbReference>
<evidence type="ECO:0000256" key="2">
    <source>
        <dbReference type="ARBA" id="ARBA00023054"/>
    </source>
</evidence>
<organism evidence="4 5">
    <name type="scientific">Ranitomeya imitator</name>
    <name type="common">mimic poison frog</name>
    <dbReference type="NCBI Taxonomy" id="111125"/>
    <lineage>
        <taxon>Eukaryota</taxon>
        <taxon>Metazoa</taxon>
        <taxon>Chordata</taxon>
        <taxon>Craniata</taxon>
        <taxon>Vertebrata</taxon>
        <taxon>Euteleostomi</taxon>
        <taxon>Amphibia</taxon>
        <taxon>Batrachia</taxon>
        <taxon>Anura</taxon>
        <taxon>Neobatrachia</taxon>
        <taxon>Hyloidea</taxon>
        <taxon>Dendrobatidae</taxon>
        <taxon>Dendrobatinae</taxon>
        <taxon>Ranitomeya</taxon>
    </lineage>
</organism>
<feature type="compositionally biased region" description="Low complexity" evidence="3">
    <location>
        <begin position="149"/>
        <end position="162"/>
    </location>
</feature>
<evidence type="ECO:0000256" key="3">
    <source>
        <dbReference type="SAM" id="MobiDB-lite"/>
    </source>
</evidence>
<feature type="compositionally biased region" description="Basic residues" evidence="3">
    <location>
        <begin position="203"/>
        <end position="213"/>
    </location>
</feature>
<dbReference type="EMBL" id="CAUEEQ010017034">
    <property type="protein sequence ID" value="CAJ0940374.1"/>
    <property type="molecule type" value="Genomic_DNA"/>
</dbReference>
<feature type="compositionally biased region" description="Low complexity" evidence="3">
    <location>
        <begin position="187"/>
        <end position="201"/>
    </location>
</feature>
<sequence>MQEGGSRALICTAPLDPRKRRDSTLRSSNDNASKRQSMYSIPYSSPGYANPYNVNPSGSPYNSGLSSPSSTLGRPPVVRQLVLPSSTGYYKNSSERVPPPVSPQSSVDSELSTSEMDEDSVGSGYKLNDVTDVQILARMQEESLRQEYAASASRRSSGSSCHSMRRGTYSDQELDAHSLEDEEDAVSHSSHLSVSRFSPSPRHSPRPSPRHSPRNSPRSRSPARSMEYRGSSPQPMLSRLQQPRLSLQGHATDMQTNVVKNEEKLRRSLPNLSRVTGNQTAEAVKNSRSYESNLQVPNGGAPRVQSTSSKFRTSRLHEMSVLLQGLSEIREKSSFKGLVRCFHIGHLSLG</sequence>
<name>A0ABN9LGW2_9NEOB</name>
<evidence type="ECO:0000313" key="4">
    <source>
        <dbReference type="EMBL" id="CAJ0940374.1"/>
    </source>
</evidence>
<feature type="region of interest" description="Disordered" evidence="3">
    <location>
        <begin position="1"/>
        <end position="126"/>
    </location>
</feature>